<feature type="binding site" evidence="5">
    <location>
        <begin position="31"/>
        <end position="51"/>
    </location>
    <ligand>
        <name>NAD(+)</name>
        <dbReference type="ChEBI" id="CHEBI:57540"/>
    </ligand>
</feature>
<comment type="function">
    <text evidence="5">NAD-dependent protein deacetylase which modulates the activities of several enzymes which are inactive in their acetylated form.</text>
</comment>
<feature type="binding site" evidence="5">
    <location>
        <begin position="253"/>
        <end position="255"/>
    </location>
    <ligand>
        <name>NAD(+)</name>
        <dbReference type="ChEBI" id="CHEBI:57540"/>
    </ligand>
</feature>
<feature type="binding site" evidence="5 6">
    <location>
        <position position="138"/>
    </location>
    <ligand>
        <name>Zn(2+)</name>
        <dbReference type="ChEBI" id="CHEBI:29105"/>
    </ligand>
</feature>
<feature type="binding site" evidence="5">
    <location>
        <begin position="227"/>
        <end position="229"/>
    </location>
    <ligand>
        <name>NAD(+)</name>
        <dbReference type="ChEBI" id="CHEBI:57540"/>
    </ligand>
</feature>
<feature type="domain" description="Deacetylase sirtuin-type" evidence="7">
    <location>
        <begin position="7"/>
        <end position="284"/>
    </location>
</feature>
<keyword evidence="5" id="KW-0963">Cytoplasm</keyword>
<dbReference type="NCBIfam" id="NF003738">
    <property type="entry name" value="PRK05333.1"/>
    <property type="match status" value="1"/>
</dbReference>
<dbReference type="SUPFAM" id="SSF52467">
    <property type="entry name" value="DHS-like NAD/FAD-binding domain"/>
    <property type="match status" value="1"/>
</dbReference>
<feature type="binding site" evidence="5">
    <location>
        <begin position="109"/>
        <end position="112"/>
    </location>
    <ligand>
        <name>NAD(+)</name>
        <dbReference type="ChEBI" id="CHEBI:57540"/>
    </ligand>
</feature>
<dbReference type="EMBL" id="JBHUHP010000009">
    <property type="protein sequence ID" value="MFD2091802.1"/>
    <property type="molecule type" value="Genomic_DNA"/>
</dbReference>
<comment type="catalytic activity">
    <reaction evidence="5">
        <text>N(6)-acetyl-L-lysyl-[protein] + NAD(+) + H2O = 2''-O-acetyl-ADP-D-ribose + nicotinamide + L-lysyl-[protein]</text>
        <dbReference type="Rhea" id="RHEA:43636"/>
        <dbReference type="Rhea" id="RHEA-COMP:9752"/>
        <dbReference type="Rhea" id="RHEA-COMP:10731"/>
        <dbReference type="ChEBI" id="CHEBI:15377"/>
        <dbReference type="ChEBI" id="CHEBI:17154"/>
        <dbReference type="ChEBI" id="CHEBI:29969"/>
        <dbReference type="ChEBI" id="CHEBI:57540"/>
        <dbReference type="ChEBI" id="CHEBI:61930"/>
        <dbReference type="ChEBI" id="CHEBI:83767"/>
        <dbReference type="EC" id="2.3.1.286"/>
    </reaction>
</comment>
<feature type="binding site" evidence="5 6">
    <location>
        <position position="186"/>
    </location>
    <ligand>
        <name>Zn(2+)</name>
        <dbReference type="ChEBI" id="CHEBI:29105"/>
    </ligand>
</feature>
<gene>
    <name evidence="5" type="primary">cobB</name>
    <name evidence="8" type="ORF">ACFSHS_09490</name>
</gene>
<dbReference type="Gene3D" id="3.30.1600.10">
    <property type="entry name" value="SIR2/SIRT2 'Small Domain"/>
    <property type="match status" value="1"/>
</dbReference>
<evidence type="ECO:0000256" key="1">
    <source>
        <dbReference type="ARBA" id="ARBA00022679"/>
    </source>
</evidence>
<dbReference type="HAMAP" id="MF_01967">
    <property type="entry name" value="Sirtuin_ClassII"/>
    <property type="match status" value="1"/>
</dbReference>
<comment type="similarity">
    <text evidence="5">Belongs to the sirtuin family. Class II subfamily.</text>
</comment>
<dbReference type="InterPro" id="IPR026591">
    <property type="entry name" value="Sirtuin_cat_small_dom_sf"/>
</dbReference>
<feature type="binding site" evidence="5">
    <location>
        <position position="271"/>
    </location>
    <ligand>
        <name>NAD(+)</name>
        <dbReference type="ChEBI" id="CHEBI:57540"/>
    </ligand>
</feature>
<dbReference type="Proteomes" id="UP001597402">
    <property type="component" value="Unassembled WGS sequence"/>
</dbReference>
<dbReference type="RefSeq" id="WP_376874431.1">
    <property type="nucleotide sequence ID" value="NZ_JBHUHP010000009.1"/>
</dbReference>
<keyword evidence="1 5" id="KW-0808">Transferase</keyword>
<dbReference type="InterPro" id="IPR026590">
    <property type="entry name" value="Ssirtuin_cat_dom"/>
</dbReference>
<name>A0ABW4X929_9ACTN</name>
<dbReference type="InterPro" id="IPR029035">
    <property type="entry name" value="DHS-like_NAD/FAD-binding_dom"/>
</dbReference>
<evidence type="ECO:0000313" key="9">
    <source>
        <dbReference type="Proteomes" id="UP001597402"/>
    </source>
</evidence>
<feature type="binding site" evidence="5 6">
    <location>
        <position position="135"/>
    </location>
    <ligand>
        <name>Zn(2+)</name>
        <dbReference type="ChEBI" id="CHEBI:29105"/>
    </ligand>
</feature>
<dbReference type="InterPro" id="IPR026587">
    <property type="entry name" value="Sirtuin_class_II"/>
</dbReference>
<comment type="cofactor">
    <cofactor evidence="5">
        <name>Zn(2+)</name>
        <dbReference type="ChEBI" id="CHEBI:29105"/>
    </cofactor>
    <text evidence="5">Binds 1 zinc ion per subunit.</text>
</comment>
<keyword evidence="3 5" id="KW-0862">Zinc</keyword>
<evidence type="ECO:0000259" key="7">
    <source>
        <dbReference type="PROSITE" id="PS50305"/>
    </source>
</evidence>
<comment type="caution">
    <text evidence="8">The sequence shown here is derived from an EMBL/GenBank/DDBJ whole genome shotgun (WGS) entry which is preliminary data.</text>
</comment>
<accession>A0ABW4X929</accession>
<proteinExistence type="inferred from homology"/>
<organism evidence="8 9">
    <name type="scientific">Blastococcus deserti</name>
    <dbReference type="NCBI Taxonomy" id="2259033"/>
    <lineage>
        <taxon>Bacteria</taxon>
        <taxon>Bacillati</taxon>
        <taxon>Actinomycetota</taxon>
        <taxon>Actinomycetes</taxon>
        <taxon>Geodermatophilales</taxon>
        <taxon>Geodermatophilaceae</taxon>
        <taxon>Blastococcus</taxon>
    </lineage>
</organism>
<dbReference type="InterPro" id="IPR003000">
    <property type="entry name" value="Sirtuin"/>
</dbReference>
<evidence type="ECO:0000256" key="2">
    <source>
        <dbReference type="ARBA" id="ARBA00022723"/>
    </source>
</evidence>
<evidence type="ECO:0000313" key="8">
    <source>
        <dbReference type="EMBL" id="MFD2091802.1"/>
    </source>
</evidence>
<evidence type="ECO:0000256" key="6">
    <source>
        <dbReference type="PROSITE-ProRule" id="PRU00236"/>
    </source>
</evidence>
<evidence type="ECO:0000256" key="4">
    <source>
        <dbReference type="ARBA" id="ARBA00023027"/>
    </source>
</evidence>
<sequence length="284" mass="29959">MTALPLEAPQDAGVDALADLVADGDAVVLSGAGLSTDSGIPDYRGATGSLRRHTPMTYQTFTRDPRGRHRYWARSFVGWRQIRGARPNAGHHAVGELQAAGLLGGVITQNVDGLHQAGGARDVVELHGGLDRTVCLQCGDVAGRAELDQRLREANPHFGPRTDEINPDGDAELPDEVLDGFVMVDCLACGKGPLKPDVVFFGETVPRDRVEQCFDLVERAGSLLVLGSSLTVMSGYRFVLRAAKLGIPVAIVNVGPTRGDAKADVRVDAPLGVVLPALAARCAG</sequence>
<evidence type="ECO:0000256" key="5">
    <source>
        <dbReference type="HAMAP-Rule" id="MF_01967"/>
    </source>
</evidence>
<feature type="active site" description="Proton acceptor" evidence="5 6">
    <location>
        <position position="127"/>
    </location>
</feature>
<dbReference type="Pfam" id="PF02146">
    <property type="entry name" value="SIR2"/>
    <property type="match status" value="1"/>
</dbReference>
<dbReference type="PANTHER" id="PTHR11085">
    <property type="entry name" value="NAD-DEPENDENT PROTEIN DEACYLASE SIRTUIN-5, MITOCHONDRIAL-RELATED"/>
    <property type="match status" value="1"/>
</dbReference>
<dbReference type="InterPro" id="IPR050134">
    <property type="entry name" value="NAD-dep_sirtuin_deacylases"/>
</dbReference>
<dbReference type="EC" id="2.3.1.286" evidence="5"/>
<evidence type="ECO:0000256" key="3">
    <source>
        <dbReference type="ARBA" id="ARBA00022833"/>
    </source>
</evidence>
<reference evidence="9" key="1">
    <citation type="journal article" date="2019" name="Int. J. Syst. Evol. Microbiol.">
        <title>The Global Catalogue of Microorganisms (GCM) 10K type strain sequencing project: providing services to taxonomists for standard genome sequencing and annotation.</title>
        <authorList>
            <consortium name="The Broad Institute Genomics Platform"/>
            <consortium name="The Broad Institute Genome Sequencing Center for Infectious Disease"/>
            <person name="Wu L."/>
            <person name="Ma J."/>
        </authorList>
    </citation>
    <scope>NUCLEOTIDE SEQUENCE [LARGE SCALE GENOMIC DNA]</scope>
    <source>
        <strain evidence="9">JCM 3338</strain>
    </source>
</reference>
<comment type="subcellular location">
    <subcellularLocation>
        <location evidence="5">Cytoplasm</location>
    </subcellularLocation>
</comment>
<feature type="binding site" evidence="5 6">
    <location>
        <position position="189"/>
    </location>
    <ligand>
        <name>Zn(2+)</name>
        <dbReference type="ChEBI" id="CHEBI:29105"/>
    </ligand>
</feature>
<protein>
    <recommendedName>
        <fullName evidence="5">NAD-dependent protein deacetylase</fullName>
        <ecNumber evidence="5">2.3.1.286</ecNumber>
    </recommendedName>
    <alternativeName>
        <fullName evidence="5">Regulatory protein SIR2 homolog</fullName>
    </alternativeName>
</protein>
<dbReference type="Gene3D" id="3.40.50.1220">
    <property type="entry name" value="TPP-binding domain"/>
    <property type="match status" value="1"/>
</dbReference>
<keyword evidence="9" id="KW-1185">Reference proteome</keyword>
<dbReference type="PROSITE" id="PS50305">
    <property type="entry name" value="SIRTUIN"/>
    <property type="match status" value="1"/>
</dbReference>
<keyword evidence="2 5" id="KW-0479">Metal-binding</keyword>
<dbReference type="PANTHER" id="PTHR11085:SF10">
    <property type="entry name" value="NAD-DEPENDENT PROTEIN DEACYLASE SIRTUIN-5, MITOCHONDRIAL-RELATED"/>
    <property type="match status" value="1"/>
</dbReference>
<keyword evidence="4 5" id="KW-0520">NAD</keyword>